<comment type="caution">
    <text evidence="2">The sequence shown here is derived from an EMBL/GenBank/DDBJ whole genome shotgun (WGS) entry which is preliminary data.</text>
</comment>
<dbReference type="RefSeq" id="WP_311599647.1">
    <property type="nucleotide sequence ID" value="NZ_JAVREM010000020.1"/>
</dbReference>
<dbReference type="InterPro" id="IPR008757">
    <property type="entry name" value="Peptidase_M6-like_domain"/>
</dbReference>
<sequence length="423" mass="45019">MPHIPGRRAVLAAGGSIALLLGSTPGTAVAPPTGTPASGSLPATACAPEAPAGLAEGLTETVGAAPGFTPATGTVSALTVFIDFPDAEAEISTRERFAEFFPETAEHFAASSYGRLDYRAVPVHRWLRMSQPFEEYGIDRGAGWRPDDDQGYNRLLHEIVDALADDPDFTGFGDHDLINVLATPNAGPPATQQVLSVTFPGRDLVPTPDGGALRNVSFIWSHQPGDPYRVLLHENGHVFGLPDLYWTDHAPAPESLAGHWDVMEQDWGPGNDFLAWHKWKLGWLSAEQVECVAEATTTEHVLTPVGAPGTDGTRLVAVRTGEHEALAVEVRAPGGLDDVVCRPGVLVSRISTDTASGLGPVRVADATPDSAGCQPTPDPQVTAELTDAPFVPGETFNDRDARVSVHVLDADDDGRHRIRVTRW</sequence>
<keyword evidence="2" id="KW-0482">Metalloprotease</keyword>
<feature type="signal peptide" evidence="1">
    <location>
        <begin position="1"/>
        <end position="30"/>
    </location>
</feature>
<protein>
    <submittedName>
        <fullName evidence="2">M6 family metalloprotease domain-containing protein</fullName>
    </submittedName>
</protein>
<evidence type="ECO:0000313" key="3">
    <source>
        <dbReference type="Proteomes" id="UP001183420"/>
    </source>
</evidence>
<evidence type="ECO:0000313" key="2">
    <source>
        <dbReference type="EMBL" id="MDT0320010.1"/>
    </source>
</evidence>
<proteinExistence type="predicted"/>
<evidence type="ECO:0000256" key="1">
    <source>
        <dbReference type="SAM" id="SignalP"/>
    </source>
</evidence>
<feature type="chain" id="PRO_5047454701" evidence="1">
    <location>
        <begin position="31"/>
        <end position="423"/>
    </location>
</feature>
<dbReference type="SUPFAM" id="SSF55486">
    <property type="entry name" value="Metalloproteases ('zincins'), catalytic domain"/>
    <property type="match status" value="1"/>
</dbReference>
<dbReference type="Proteomes" id="UP001183420">
    <property type="component" value="Unassembled WGS sequence"/>
</dbReference>
<gene>
    <name evidence="2" type="ORF">RNC47_16875</name>
</gene>
<keyword evidence="3" id="KW-1185">Reference proteome</keyword>
<dbReference type="NCBIfam" id="TIGR03296">
    <property type="entry name" value="M6dom_TIGR03296"/>
    <property type="match status" value="1"/>
</dbReference>
<dbReference type="PANTHER" id="PTHR41775">
    <property type="entry name" value="SECRETED PROTEIN-RELATED"/>
    <property type="match status" value="1"/>
</dbReference>
<keyword evidence="1" id="KW-0732">Signal</keyword>
<accession>A0ABU2LQY7</accession>
<name>A0ABU2LQY7_9ACTN</name>
<dbReference type="EMBL" id="JAVREM010000020">
    <property type="protein sequence ID" value="MDT0320010.1"/>
    <property type="molecule type" value="Genomic_DNA"/>
</dbReference>
<reference evidence="3" key="1">
    <citation type="submission" date="2023-07" db="EMBL/GenBank/DDBJ databases">
        <title>30 novel species of actinomycetes from the DSMZ collection.</title>
        <authorList>
            <person name="Nouioui I."/>
        </authorList>
    </citation>
    <scope>NUCLEOTIDE SEQUENCE [LARGE SCALE GENOMIC DNA]</scope>
    <source>
        <strain evidence="3">DSM 44918</strain>
    </source>
</reference>
<organism evidence="2 3">
    <name type="scientific">Streptomyces millisiae</name>
    <dbReference type="NCBI Taxonomy" id="3075542"/>
    <lineage>
        <taxon>Bacteria</taxon>
        <taxon>Bacillati</taxon>
        <taxon>Actinomycetota</taxon>
        <taxon>Actinomycetes</taxon>
        <taxon>Kitasatosporales</taxon>
        <taxon>Streptomycetaceae</taxon>
        <taxon>Streptomyces</taxon>
    </lineage>
</organism>
<dbReference type="GO" id="GO:0008237">
    <property type="term" value="F:metallopeptidase activity"/>
    <property type="evidence" value="ECO:0007669"/>
    <property type="project" value="UniProtKB-KW"/>
</dbReference>
<dbReference type="PANTHER" id="PTHR41775:SF1">
    <property type="entry name" value="PEPTIDASE M6-LIKE DOMAIN-CONTAINING PROTEIN"/>
    <property type="match status" value="1"/>
</dbReference>
<keyword evidence="2" id="KW-0378">Hydrolase</keyword>
<keyword evidence="2" id="KW-0645">Protease</keyword>